<name>A0A328D714_9ASTE</name>
<protein>
    <submittedName>
        <fullName evidence="1">Uncharacterized protein</fullName>
    </submittedName>
</protein>
<dbReference type="AlphaFoldDB" id="A0A328D714"/>
<dbReference type="EMBL" id="NQVE01000188">
    <property type="protein sequence ID" value="RAL41336.1"/>
    <property type="molecule type" value="Genomic_DNA"/>
</dbReference>
<dbReference type="Proteomes" id="UP000249390">
    <property type="component" value="Unassembled WGS sequence"/>
</dbReference>
<keyword evidence="2" id="KW-1185">Reference proteome</keyword>
<evidence type="ECO:0000313" key="2">
    <source>
        <dbReference type="Proteomes" id="UP000249390"/>
    </source>
</evidence>
<reference evidence="1 2" key="1">
    <citation type="submission" date="2018-06" db="EMBL/GenBank/DDBJ databases">
        <title>The Genome of Cuscuta australis (Dodder) Provides Insight into the Evolution of Plant Parasitism.</title>
        <authorList>
            <person name="Liu H."/>
        </authorList>
    </citation>
    <scope>NUCLEOTIDE SEQUENCE [LARGE SCALE GENOMIC DNA]</scope>
    <source>
        <strain evidence="2">cv. Yunnan</strain>
        <tissue evidence="1">Vines</tissue>
    </source>
</reference>
<accession>A0A328D714</accession>
<sequence length="96" mass="10423">MLKSFEILKNTKASVLVYNRFYSVYASVLFHNRCSEVQKSMCNTKLCISFPLCGVTIPVLANDVAVAIPVLACDLAVIILVLASDVVTIASVDVKI</sequence>
<gene>
    <name evidence="1" type="ORF">DM860_010130</name>
</gene>
<organism evidence="1 2">
    <name type="scientific">Cuscuta australis</name>
    <dbReference type="NCBI Taxonomy" id="267555"/>
    <lineage>
        <taxon>Eukaryota</taxon>
        <taxon>Viridiplantae</taxon>
        <taxon>Streptophyta</taxon>
        <taxon>Embryophyta</taxon>
        <taxon>Tracheophyta</taxon>
        <taxon>Spermatophyta</taxon>
        <taxon>Magnoliopsida</taxon>
        <taxon>eudicotyledons</taxon>
        <taxon>Gunneridae</taxon>
        <taxon>Pentapetalae</taxon>
        <taxon>asterids</taxon>
        <taxon>lamiids</taxon>
        <taxon>Solanales</taxon>
        <taxon>Convolvulaceae</taxon>
        <taxon>Cuscuteae</taxon>
        <taxon>Cuscuta</taxon>
        <taxon>Cuscuta subgen. Grammica</taxon>
        <taxon>Cuscuta sect. Cleistogrammica</taxon>
    </lineage>
</organism>
<comment type="caution">
    <text evidence="1">The sequence shown here is derived from an EMBL/GenBank/DDBJ whole genome shotgun (WGS) entry which is preliminary data.</text>
</comment>
<proteinExistence type="predicted"/>
<evidence type="ECO:0000313" key="1">
    <source>
        <dbReference type="EMBL" id="RAL41336.1"/>
    </source>
</evidence>